<name>A0A160DGV8_9CAUD</name>
<protein>
    <submittedName>
        <fullName evidence="1">Uncharacterized protein</fullName>
    </submittedName>
</protein>
<accession>A0A160DGV8</accession>
<evidence type="ECO:0000313" key="2">
    <source>
        <dbReference type="Proteomes" id="UP000229511"/>
    </source>
</evidence>
<dbReference type="EMBL" id="KU998252">
    <property type="protein sequence ID" value="ANA87252.1"/>
    <property type="molecule type" value="Genomic_DNA"/>
</dbReference>
<organism evidence="1 2">
    <name type="scientific">Gordonia phage PatrickStar</name>
    <dbReference type="NCBI Taxonomy" id="1838076"/>
    <lineage>
        <taxon>Viruses</taxon>
        <taxon>Duplodnaviria</taxon>
        <taxon>Heunggongvirae</taxon>
        <taxon>Uroviricota</taxon>
        <taxon>Caudoviricetes</taxon>
        <taxon>Orchidvirus</taxon>
        <taxon>Orchidvirus orchid</taxon>
    </lineage>
</organism>
<reference evidence="1 2" key="1">
    <citation type="submission" date="2016-03" db="EMBL/GenBank/DDBJ databases">
        <authorList>
            <person name="Rimple P."/>
            <person name="Montgomery M.T."/>
            <person name="Guerrero C.A."/>
            <person name="Mavrich T.N."/>
            <person name="Pope W.H."/>
            <person name="Garlena R.A."/>
            <person name="Russell D.A."/>
            <person name="Jacobs-Sera D."/>
            <person name="Hendrix R.W."/>
            <person name="Hatfull G.F."/>
        </authorList>
    </citation>
    <scope>NUCLEOTIDE SEQUENCE [LARGE SCALE GENOMIC DNA]</scope>
</reference>
<gene>
    <name evidence="1" type="primary">18</name>
    <name evidence="1" type="ORF">PBI_PATRICKSTAR_18</name>
</gene>
<evidence type="ECO:0000313" key="1">
    <source>
        <dbReference type="EMBL" id="ANA87252.1"/>
    </source>
</evidence>
<dbReference type="Proteomes" id="UP000229511">
    <property type="component" value="Genome"/>
</dbReference>
<proteinExistence type="predicted"/>
<sequence>MAVAKGKTVKANFRPVKDKLTTIEQGVSAHALIATMNSIHHYFVNKTENMFSAESDPFGNKWAPLAPATISRRSSLGFPPAPINVRTGKMKDYMTPSVPDVIGSGAFVSMAYPRRNAPPNDMLIRLKQAGGELKGPAREVVGMNETDVAYVISYVNASVLGELF</sequence>